<evidence type="ECO:0000313" key="4">
    <source>
        <dbReference type="Proteomes" id="UP000674318"/>
    </source>
</evidence>
<evidence type="ECO:0000313" key="3">
    <source>
        <dbReference type="EMBL" id="KAG5493950.1"/>
    </source>
</evidence>
<feature type="compositionally biased region" description="Polar residues" evidence="1">
    <location>
        <begin position="143"/>
        <end position="158"/>
    </location>
</feature>
<reference evidence="3 4" key="1">
    <citation type="submission" date="2021-02" db="EMBL/GenBank/DDBJ databases">
        <title>Porcisia hertigi Genome sequencing and assembly.</title>
        <authorList>
            <person name="Almutairi H."/>
            <person name="Gatherer D."/>
        </authorList>
    </citation>
    <scope>NUCLEOTIDE SEQUENCE [LARGE SCALE GENOMIC DNA]</scope>
    <source>
        <strain evidence="3 4">C119</strain>
    </source>
</reference>
<feature type="chain" id="PRO_5032447142" evidence="2">
    <location>
        <begin position="25"/>
        <end position="491"/>
    </location>
</feature>
<feature type="signal peptide" evidence="2">
    <location>
        <begin position="1"/>
        <end position="24"/>
    </location>
</feature>
<accession>A0A836I017</accession>
<sequence length="491" mass="53786">MTAKPTPSAVDLLRFLTLSVAVHADAICCAVDDNEVALVESSTNDEHLETLENELVVLLDRQRRVHAARSMIALSQNERHRGIELRRRPQPLTQQYGDKRIQTSRTPSHKSVSMMLGTDRRTTERPFSNTGTDEIGAVDEATAASTRGLSTAASSTAPRTEPEAESVDAQVERLKANIMHLDRYSLRGKLLQIKKQKKAIKEIDLEDLVAKVIDTFEFPASVRALWSSESPPRSDCSRGFSCAEKAGTSRSRVHPRDMSLAQHAIGQGGLVNHTNIDLLLTRACQRLSGRAADALRALSSTNVSDESAPAHLLGCVVYAGEFDSSESTDLAAVQQLQTMPRNTLSRLYAQCLRTSVFEADLDERCFGARGTVLAAQDFNALPTDWATAQSLSRVPLDEILPPAQHLLTPRFSFADVAELKRLQAKRVELQEKIVRFLVDGQEKEAELLQGIAGSGQDRVAAAARLALAEVASPSTSPHTWRTLLLPRDDEG</sequence>
<dbReference type="KEGG" id="phet:94287905"/>
<protein>
    <submittedName>
        <fullName evidence="3">Uncharacterized protein</fullName>
    </submittedName>
</protein>
<dbReference type="GeneID" id="94287905"/>
<feature type="region of interest" description="Disordered" evidence="1">
    <location>
        <begin position="86"/>
        <end position="167"/>
    </location>
</feature>
<dbReference type="OrthoDB" id="277936at2759"/>
<keyword evidence="4" id="KW-1185">Reference proteome</keyword>
<dbReference type="Proteomes" id="UP000674318">
    <property type="component" value="Unassembled WGS sequence"/>
</dbReference>
<evidence type="ECO:0000256" key="2">
    <source>
        <dbReference type="SAM" id="SignalP"/>
    </source>
</evidence>
<dbReference type="EMBL" id="JAFJZO010000034">
    <property type="protein sequence ID" value="KAG5493950.1"/>
    <property type="molecule type" value="Genomic_DNA"/>
</dbReference>
<keyword evidence="2" id="KW-0732">Signal</keyword>
<organism evidence="3 4">
    <name type="scientific">Porcisia hertigi</name>
    <dbReference type="NCBI Taxonomy" id="2761500"/>
    <lineage>
        <taxon>Eukaryota</taxon>
        <taxon>Discoba</taxon>
        <taxon>Euglenozoa</taxon>
        <taxon>Kinetoplastea</taxon>
        <taxon>Metakinetoplastina</taxon>
        <taxon>Trypanosomatida</taxon>
        <taxon>Trypanosomatidae</taxon>
        <taxon>Leishmaniinae</taxon>
        <taxon>Porcisia</taxon>
    </lineage>
</organism>
<dbReference type="AlphaFoldDB" id="A0A836I017"/>
<dbReference type="RefSeq" id="XP_067753985.1">
    <property type="nucleotide sequence ID" value="XM_067897828.1"/>
</dbReference>
<evidence type="ECO:0000256" key="1">
    <source>
        <dbReference type="SAM" id="MobiDB-lite"/>
    </source>
</evidence>
<gene>
    <name evidence="3" type="ORF">JKF63_01782</name>
</gene>
<proteinExistence type="predicted"/>
<name>A0A836I017_9TRYP</name>
<comment type="caution">
    <text evidence="3">The sequence shown here is derived from an EMBL/GenBank/DDBJ whole genome shotgun (WGS) entry which is preliminary data.</text>
</comment>